<dbReference type="AlphaFoldDB" id="G3ATF3"/>
<dbReference type="InterPro" id="IPR036589">
    <property type="entry name" value="HCY_dom_sf"/>
</dbReference>
<keyword evidence="2" id="KW-0808">Transferase</keyword>
<dbReference type="HOGENOM" id="CLU_004914_3_2_1"/>
<evidence type="ECO:0000256" key="5">
    <source>
        <dbReference type="PROSITE-ProRule" id="PRU00333"/>
    </source>
</evidence>
<reference evidence="7 8" key="1">
    <citation type="journal article" date="2011" name="Proc. Natl. Acad. Sci. U.S.A.">
        <title>Comparative genomics of xylose-fermenting fungi for enhanced biofuel production.</title>
        <authorList>
            <person name="Wohlbach D.J."/>
            <person name="Kuo A."/>
            <person name="Sato T.K."/>
            <person name="Potts K.M."/>
            <person name="Salamov A.A."/>
            <person name="LaButti K.M."/>
            <person name="Sun H."/>
            <person name="Clum A."/>
            <person name="Pangilinan J.L."/>
            <person name="Lindquist E.A."/>
            <person name="Lucas S."/>
            <person name="Lapidus A."/>
            <person name="Jin M."/>
            <person name="Gunawan C."/>
            <person name="Balan V."/>
            <person name="Dale B.E."/>
            <person name="Jeffries T.W."/>
            <person name="Zinkel R."/>
            <person name="Barry K.W."/>
            <person name="Grigoriev I.V."/>
            <person name="Gasch A.P."/>
        </authorList>
    </citation>
    <scope>NUCLEOTIDE SEQUENCE [LARGE SCALE GENOMIC DNA]</scope>
    <source>
        <strain evidence="8">NRRL Y-27907 / 11-Y1</strain>
    </source>
</reference>
<dbReference type="GO" id="GO:0009086">
    <property type="term" value="P:methionine biosynthetic process"/>
    <property type="evidence" value="ECO:0007669"/>
    <property type="project" value="TreeGrafter"/>
</dbReference>
<dbReference type="eggNOG" id="KOG1579">
    <property type="taxonomic scope" value="Eukaryota"/>
</dbReference>
<proteinExistence type="predicted"/>
<dbReference type="InterPro" id="IPR003726">
    <property type="entry name" value="HCY_dom"/>
</dbReference>
<accession>G3ATF3</accession>
<dbReference type="InterPro" id="IPR051486">
    <property type="entry name" value="Hcy_S-methyltransferase"/>
</dbReference>
<keyword evidence="8" id="KW-1185">Reference proteome</keyword>
<evidence type="ECO:0000256" key="2">
    <source>
        <dbReference type="ARBA" id="ARBA00022679"/>
    </source>
</evidence>
<sequence length="274" mass="30816">MKDIREIIHSKRLVMDGALGTQLEPFIPKTPLWSGFAVLAKPEILAQVHREYIISGADIIATATYQLSQNLLRQHTDLTDGQIEGIWESAINIALEAIDNRDVLVMGSIGPYSASLGSGAEYSNNIDVSNEFLQAYHIPLFQYFSDNAKVDLIGLETVSTLQEFVVFHEFNHTKPYYISIISNDGDNLPDGTSLSELVSYIDSHSDEWFIGLGINCTEYTLISKMVERIHLPVILNPNLGYIVEGDNARPKEKNDYEWIRGVTNWLQNDNVRIV</sequence>
<name>G3ATF3_SPAPN</name>
<feature type="non-terminal residue" evidence="7">
    <location>
        <position position="274"/>
    </location>
</feature>
<evidence type="ECO:0000256" key="3">
    <source>
        <dbReference type="ARBA" id="ARBA00022723"/>
    </source>
</evidence>
<dbReference type="OMA" id="TECYEAQ"/>
<feature type="domain" description="Hcy-binding" evidence="6">
    <location>
        <begin position="1"/>
        <end position="274"/>
    </location>
</feature>
<dbReference type="Gene3D" id="3.20.20.330">
    <property type="entry name" value="Homocysteine-binding-like domain"/>
    <property type="match status" value="1"/>
</dbReference>
<evidence type="ECO:0000256" key="1">
    <source>
        <dbReference type="ARBA" id="ARBA00022603"/>
    </source>
</evidence>
<evidence type="ECO:0000313" key="7">
    <source>
        <dbReference type="EMBL" id="EGW30916.1"/>
    </source>
</evidence>
<evidence type="ECO:0000259" key="6">
    <source>
        <dbReference type="PROSITE" id="PS50970"/>
    </source>
</evidence>
<comment type="caution">
    <text evidence="5">Lacks conserved residue(s) required for the propagation of feature annotation.</text>
</comment>
<dbReference type="PANTHER" id="PTHR46015">
    <property type="entry name" value="ZGC:172121"/>
    <property type="match status" value="1"/>
</dbReference>
<dbReference type="PANTHER" id="PTHR46015:SF1">
    <property type="entry name" value="HOMOCYSTEINE S-METHYLTRANSFERASE-LIKE ISOFORM 1"/>
    <property type="match status" value="1"/>
</dbReference>
<dbReference type="GeneID" id="18874483"/>
<dbReference type="Proteomes" id="UP000000709">
    <property type="component" value="Unassembled WGS sequence"/>
</dbReference>
<dbReference type="GO" id="GO:0008898">
    <property type="term" value="F:S-adenosylmethionine-homocysteine S-methyltransferase activity"/>
    <property type="evidence" value="ECO:0007669"/>
    <property type="project" value="TreeGrafter"/>
</dbReference>
<organism evidence="8">
    <name type="scientific">Spathaspora passalidarum (strain NRRL Y-27907 / 11-Y1)</name>
    <dbReference type="NCBI Taxonomy" id="619300"/>
    <lineage>
        <taxon>Eukaryota</taxon>
        <taxon>Fungi</taxon>
        <taxon>Dikarya</taxon>
        <taxon>Ascomycota</taxon>
        <taxon>Saccharomycotina</taxon>
        <taxon>Pichiomycetes</taxon>
        <taxon>Debaryomycetaceae</taxon>
        <taxon>Spathaspora</taxon>
    </lineage>
</organism>
<dbReference type="EMBL" id="GL996504">
    <property type="protein sequence ID" value="EGW30916.1"/>
    <property type="molecule type" value="Genomic_DNA"/>
</dbReference>
<dbReference type="GO" id="GO:0032259">
    <property type="term" value="P:methylation"/>
    <property type="evidence" value="ECO:0007669"/>
    <property type="project" value="UniProtKB-KW"/>
</dbReference>
<evidence type="ECO:0000313" key="8">
    <source>
        <dbReference type="Proteomes" id="UP000000709"/>
    </source>
</evidence>
<keyword evidence="4" id="KW-0862">Zinc</keyword>
<dbReference type="RefSeq" id="XP_007376949.1">
    <property type="nucleotide sequence ID" value="XM_007376887.1"/>
</dbReference>
<dbReference type="OrthoDB" id="261426at2759"/>
<evidence type="ECO:0000256" key="4">
    <source>
        <dbReference type="ARBA" id="ARBA00022833"/>
    </source>
</evidence>
<gene>
    <name evidence="7" type="ORF">SPAPADRAFT_62824</name>
</gene>
<dbReference type="Pfam" id="PF02574">
    <property type="entry name" value="S-methyl_trans"/>
    <property type="match status" value="1"/>
</dbReference>
<keyword evidence="1" id="KW-0489">Methyltransferase</keyword>
<dbReference type="PROSITE" id="PS50970">
    <property type="entry name" value="HCY"/>
    <property type="match status" value="1"/>
</dbReference>
<keyword evidence="3" id="KW-0479">Metal-binding</keyword>
<dbReference type="SUPFAM" id="SSF82282">
    <property type="entry name" value="Homocysteine S-methyltransferase"/>
    <property type="match status" value="1"/>
</dbReference>
<dbReference type="InParanoid" id="G3ATF3"/>
<dbReference type="FunCoup" id="G3ATF3">
    <property type="interactions" value="226"/>
</dbReference>
<dbReference type="KEGG" id="spaa:SPAPADRAFT_62824"/>
<dbReference type="GO" id="GO:0046872">
    <property type="term" value="F:metal ion binding"/>
    <property type="evidence" value="ECO:0007669"/>
    <property type="project" value="UniProtKB-KW"/>
</dbReference>
<protein>
    <recommendedName>
        <fullName evidence="6">Hcy-binding domain-containing protein</fullName>
    </recommendedName>
</protein>
<dbReference type="STRING" id="619300.G3ATF3"/>
<dbReference type="GO" id="GO:0033528">
    <property type="term" value="P:S-methylmethionine cycle"/>
    <property type="evidence" value="ECO:0007669"/>
    <property type="project" value="TreeGrafter"/>
</dbReference>